<dbReference type="HOGENOM" id="CLU_2937231_0_0_9"/>
<organism evidence="1 2">
    <name type="scientific">Paenibacillus graminis</name>
    <dbReference type="NCBI Taxonomy" id="189425"/>
    <lineage>
        <taxon>Bacteria</taxon>
        <taxon>Bacillati</taxon>
        <taxon>Bacillota</taxon>
        <taxon>Bacilli</taxon>
        <taxon>Bacillales</taxon>
        <taxon>Paenibacillaceae</taxon>
        <taxon>Paenibacillus</taxon>
    </lineage>
</organism>
<dbReference type="RefSeq" id="WP_025706230.1">
    <property type="nucleotide sequence ID" value="NZ_CP009287.1"/>
</dbReference>
<proteinExistence type="predicted"/>
<sequence>MSKKCSCGNKADYAVHDDAQPKCLLCMLEAVDVPIPVLVRTLDPWEAEPVKPDLVDVIDE</sequence>
<evidence type="ECO:0000313" key="1">
    <source>
        <dbReference type="EMBL" id="AIQ69504.1"/>
    </source>
</evidence>
<dbReference type="STRING" id="189425.PGRAT_19055"/>
<dbReference type="KEGG" id="pgm:PGRAT_19055"/>
<reference evidence="1 2" key="1">
    <citation type="submission" date="2014-08" db="EMBL/GenBank/DDBJ databases">
        <title>Comparative genomics of the Paenibacillus odorifer group.</title>
        <authorList>
            <person name="den Bakker H.C."/>
            <person name="Tsai Y.-C."/>
            <person name="Martin N."/>
            <person name="Korlach J."/>
            <person name="Wiedmann M."/>
        </authorList>
    </citation>
    <scope>NUCLEOTIDE SEQUENCE [LARGE SCALE GENOMIC DNA]</scope>
    <source>
        <strain evidence="1 2">DSM 15220</strain>
    </source>
</reference>
<gene>
    <name evidence="1" type="ORF">PGRAT_19055</name>
</gene>
<dbReference type="AlphaFoldDB" id="A0A089NKD3"/>
<keyword evidence="2" id="KW-1185">Reference proteome</keyword>
<accession>A0A089NKD3</accession>
<dbReference type="Proteomes" id="UP000029500">
    <property type="component" value="Chromosome"/>
</dbReference>
<evidence type="ECO:0000313" key="2">
    <source>
        <dbReference type="Proteomes" id="UP000029500"/>
    </source>
</evidence>
<protein>
    <submittedName>
        <fullName evidence="1">Uncharacterized protein</fullName>
    </submittedName>
</protein>
<name>A0A089NKD3_9BACL</name>
<dbReference type="EMBL" id="CP009287">
    <property type="protein sequence ID" value="AIQ69504.1"/>
    <property type="molecule type" value="Genomic_DNA"/>
</dbReference>
<dbReference type="OrthoDB" id="9923981at2"/>